<reference evidence="2" key="1">
    <citation type="submission" date="2023-07" db="EMBL/GenBank/DDBJ databases">
        <title>Sequencing the genomes of 1000 actinobacteria strains.</title>
        <authorList>
            <person name="Klenk H.-P."/>
        </authorList>
    </citation>
    <scope>NUCLEOTIDE SEQUENCE</scope>
    <source>
        <strain evidence="2">DSM 45977</strain>
    </source>
</reference>
<gene>
    <name evidence="2" type="ORF">JOF55_002683</name>
</gene>
<organism evidence="2 3">
    <name type="scientific">Haloactinomyces albus</name>
    <dbReference type="NCBI Taxonomy" id="1352928"/>
    <lineage>
        <taxon>Bacteria</taxon>
        <taxon>Bacillati</taxon>
        <taxon>Actinomycetota</taxon>
        <taxon>Actinomycetes</taxon>
        <taxon>Actinopolysporales</taxon>
        <taxon>Actinopolysporaceae</taxon>
        <taxon>Haloactinomyces</taxon>
    </lineage>
</organism>
<sequence length="304" mass="34151">MTDTENSSMLRGMVSASTPRAPSNIALFTRADALAAGLSDRDLRTSIYQRVIHGVYTSAEHPLTHELKCRAAAMTLPNEAIITARSAATLHGVPLAGRHDDVEVLVSGHKYMNRRSGLRCWARMSREDEHVEWQGIQVASPYRSALDLLSLYPLKLGVANCDALLHAGFIEEDRLALFLTTRNYYGMRKARAAFELLDARAESVPESVLRITLVQSGLVPTPQVEIHHGNEFVARVDLAYESEKVAVEYEGAWHGDPQQHRRDQVRLQRLRDCGWHVVIVTAERLYRDPSGVADEVRTVLRHRR</sequence>
<dbReference type="Proteomes" id="UP001180845">
    <property type="component" value="Unassembled WGS sequence"/>
</dbReference>
<dbReference type="Pfam" id="PF04480">
    <property type="entry name" value="DUF559"/>
    <property type="match status" value="1"/>
</dbReference>
<evidence type="ECO:0000259" key="1">
    <source>
        <dbReference type="Pfam" id="PF04480"/>
    </source>
</evidence>
<dbReference type="RefSeq" id="WP_310274079.1">
    <property type="nucleotide sequence ID" value="NZ_JAVDXW010000001.1"/>
</dbReference>
<name>A0AAE4CNX0_9ACTN</name>
<dbReference type="EMBL" id="JAVDXW010000001">
    <property type="protein sequence ID" value="MDR7302502.1"/>
    <property type="molecule type" value="Genomic_DNA"/>
</dbReference>
<feature type="domain" description="DUF559" evidence="1">
    <location>
        <begin position="236"/>
        <end position="300"/>
    </location>
</feature>
<dbReference type="GO" id="GO:0004519">
    <property type="term" value="F:endonuclease activity"/>
    <property type="evidence" value="ECO:0007669"/>
    <property type="project" value="UniProtKB-KW"/>
</dbReference>
<keyword evidence="2" id="KW-0378">Hydrolase</keyword>
<proteinExistence type="predicted"/>
<evidence type="ECO:0000313" key="2">
    <source>
        <dbReference type="EMBL" id="MDR7302502.1"/>
    </source>
</evidence>
<dbReference type="Gene3D" id="3.40.960.10">
    <property type="entry name" value="VSR Endonuclease"/>
    <property type="match status" value="1"/>
</dbReference>
<evidence type="ECO:0000313" key="3">
    <source>
        <dbReference type="Proteomes" id="UP001180845"/>
    </source>
</evidence>
<protein>
    <submittedName>
        <fullName evidence="2">Very-short-patch-repair endonuclease</fullName>
    </submittedName>
</protein>
<comment type="caution">
    <text evidence="2">The sequence shown here is derived from an EMBL/GenBank/DDBJ whole genome shotgun (WGS) entry which is preliminary data.</text>
</comment>
<dbReference type="AlphaFoldDB" id="A0AAE4CNX0"/>
<keyword evidence="3" id="KW-1185">Reference proteome</keyword>
<dbReference type="InterPro" id="IPR011335">
    <property type="entry name" value="Restrct_endonuc-II-like"/>
</dbReference>
<dbReference type="InterPro" id="IPR007569">
    <property type="entry name" value="DUF559"/>
</dbReference>
<dbReference type="SUPFAM" id="SSF52980">
    <property type="entry name" value="Restriction endonuclease-like"/>
    <property type="match status" value="1"/>
</dbReference>
<keyword evidence="2" id="KW-0540">Nuclease</keyword>
<keyword evidence="2" id="KW-0255">Endonuclease</keyword>
<accession>A0AAE4CNX0</accession>